<evidence type="ECO:0008006" key="3">
    <source>
        <dbReference type="Google" id="ProtNLM"/>
    </source>
</evidence>
<evidence type="ECO:0000313" key="2">
    <source>
        <dbReference type="Proteomes" id="UP000690515"/>
    </source>
</evidence>
<gene>
    <name evidence="1" type="ORF">KCG35_24085</name>
</gene>
<proteinExistence type="predicted"/>
<dbReference type="Proteomes" id="UP000690515">
    <property type="component" value="Unassembled WGS sequence"/>
</dbReference>
<name>A0ABS5ZL83_9GAMM</name>
<keyword evidence="2" id="KW-1185">Reference proteome</keyword>
<dbReference type="RefSeq" id="WP_215822405.1">
    <property type="nucleotide sequence ID" value="NZ_JAGSOY010000158.1"/>
</dbReference>
<dbReference type="EMBL" id="JAGSOY010000158">
    <property type="protein sequence ID" value="MBU2714136.1"/>
    <property type="molecule type" value="Genomic_DNA"/>
</dbReference>
<organism evidence="1 2">
    <name type="scientific">Zooshikella harenae</name>
    <dbReference type="NCBI Taxonomy" id="2827238"/>
    <lineage>
        <taxon>Bacteria</taxon>
        <taxon>Pseudomonadati</taxon>
        <taxon>Pseudomonadota</taxon>
        <taxon>Gammaproteobacteria</taxon>
        <taxon>Oceanospirillales</taxon>
        <taxon>Zooshikellaceae</taxon>
        <taxon>Zooshikella</taxon>
    </lineage>
</organism>
<protein>
    <recommendedName>
        <fullName evidence="3">DUF4286 family protein</fullName>
    </recommendedName>
</protein>
<reference evidence="1 2" key="1">
    <citation type="submission" date="2021-04" db="EMBL/GenBank/DDBJ databases">
        <authorList>
            <person name="Pira H."/>
            <person name="Risdian C."/>
            <person name="Wink J."/>
        </authorList>
    </citation>
    <scope>NUCLEOTIDE SEQUENCE [LARGE SCALE GENOMIC DNA]</scope>
    <source>
        <strain evidence="1 2">WH53</strain>
    </source>
</reference>
<comment type="caution">
    <text evidence="1">The sequence shown here is derived from an EMBL/GenBank/DDBJ whole genome shotgun (WGS) entry which is preliminary data.</text>
</comment>
<evidence type="ECO:0000313" key="1">
    <source>
        <dbReference type="EMBL" id="MBU2714136.1"/>
    </source>
</evidence>
<accession>A0ABS5ZL83</accession>
<sequence length="97" mass="11591">MIFAEIKYDDHYEDFHVPLLKYVRNNFKHVDSGLQSDSWIWVYEEGNKVAIDTFSSVNHQIKSDKQDNPLIQKVISILQKKYNVIVYSEPELEYHEE</sequence>